<keyword evidence="3" id="KW-1185">Reference proteome</keyword>
<comment type="caution">
    <text evidence="2">The sequence shown here is derived from an EMBL/GenBank/DDBJ whole genome shotgun (WGS) entry which is preliminary data.</text>
</comment>
<organism evidence="2 3">
    <name type="scientific">Siccirubricoccus deserti</name>
    <dbReference type="NCBI Taxonomy" id="2013562"/>
    <lineage>
        <taxon>Bacteria</taxon>
        <taxon>Pseudomonadati</taxon>
        <taxon>Pseudomonadota</taxon>
        <taxon>Alphaproteobacteria</taxon>
        <taxon>Acetobacterales</taxon>
        <taxon>Roseomonadaceae</taxon>
        <taxon>Siccirubricoccus</taxon>
    </lineage>
</organism>
<name>A0A9X0QYD6_9PROT</name>
<gene>
    <name evidence="2" type="ORF">H7965_07495</name>
</gene>
<dbReference type="AlphaFoldDB" id="A0A9X0QYD6"/>
<accession>A0A9X0QYD6</accession>
<proteinExistence type="predicted"/>
<protein>
    <submittedName>
        <fullName evidence="2">Uncharacterized protein</fullName>
    </submittedName>
</protein>
<dbReference type="PROSITE" id="PS51257">
    <property type="entry name" value="PROKAR_LIPOPROTEIN"/>
    <property type="match status" value="1"/>
</dbReference>
<dbReference type="EMBL" id="JACOMF010000006">
    <property type="protein sequence ID" value="MBC4015168.1"/>
    <property type="molecule type" value="Genomic_DNA"/>
</dbReference>
<evidence type="ECO:0000313" key="2">
    <source>
        <dbReference type="EMBL" id="MBC4015168.1"/>
    </source>
</evidence>
<sequence>MYRGNAVRIPPGASVLGGAACGLSYEGVMRDAMARDETARRREAGRNRGTPAPQQQRVQGMPAGQAPQARQAGQ</sequence>
<evidence type="ECO:0000313" key="3">
    <source>
        <dbReference type="Proteomes" id="UP000600101"/>
    </source>
</evidence>
<reference evidence="2" key="1">
    <citation type="submission" date="2020-08" db="EMBL/GenBank/DDBJ databases">
        <authorList>
            <person name="Hu Y."/>
            <person name="Nguyen S.V."/>
            <person name="Li F."/>
            <person name="Fanning S."/>
        </authorList>
    </citation>
    <scope>NUCLEOTIDE SEQUENCE</scope>
    <source>
        <strain evidence="2">SYSU D8009</strain>
    </source>
</reference>
<feature type="compositionally biased region" description="Low complexity" evidence="1">
    <location>
        <begin position="59"/>
        <end position="74"/>
    </location>
</feature>
<evidence type="ECO:0000256" key="1">
    <source>
        <dbReference type="SAM" id="MobiDB-lite"/>
    </source>
</evidence>
<dbReference type="Proteomes" id="UP000600101">
    <property type="component" value="Unassembled WGS sequence"/>
</dbReference>
<feature type="region of interest" description="Disordered" evidence="1">
    <location>
        <begin position="37"/>
        <end position="74"/>
    </location>
</feature>
<feature type="compositionally biased region" description="Basic and acidic residues" evidence="1">
    <location>
        <begin position="37"/>
        <end position="46"/>
    </location>
</feature>
<dbReference type="RefSeq" id="WP_186769944.1">
    <property type="nucleotide sequence ID" value="NZ_JACOMF010000006.1"/>
</dbReference>